<dbReference type="InterPro" id="IPR036209">
    <property type="entry name" value="YwmB-like_sf"/>
</dbReference>
<gene>
    <name evidence="1" type="ORF">SDC9_78361</name>
</gene>
<dbReference type="EMBL" id="VSSQ01006179">
    <property type="protein sequence ID" value="MPM31804.1"/>
    <property type="molecule type" value="Genomic_DNA"/>
</dbReference>
<accession>A0A644Z0T6</accession>
<organism evidence="1">
    <name type="scientific">bioreactor metagenome</name>
    <dbReference type="NCBI Taxonomy" id="1076179"/>
    <lineage>
        <taxon>unclassified sequences</taxon>
        <taxon>metagenomes</taxon>
        <taxon>ecological metagenomes</taxon>
    </lineage>
</organism>
<comment type="caution">
    <text evidence="1">The sequence shown here is derived from an EMBL/GenBank/DDBJ whole genome shotgun (WGS) entry which is preliminary data.</text>
</comment>
<reference evidence="1" key="1">
    <citation type="submission" date="2019-08" db="EMBL/GenBank/DDBJ databases">
        <authorList>
            <person name="Kucharzyk K."/>
            <person name="Murdoch R.W."/>
            <person name="Higgins S."/>
            <person name="Loffler F."/>
        </authorList>
    </citation>
    <scope>NUCLEOTIDE SEQUENCE</scope>
</reference>
<name>A0A644Z0T6_9ZZZZ</name>
<dbReference type="SUPFAM" id="SSF143842">
    <property type="entry name" value="YwmB-like"/>
    <property type="match status" value="1"/>
</dbReference>
<dbReference type="AlphaFoldDB" id="A0A644Z0T6"/>
<dbReference type="Pfam" id="PF08680">
    <property type="entry name" value="DUF1779"/>
    <property type="match status" value="1"/>
</dbReference>
<sequence length="64" mass="7524">MNAEEIDRIEEENFVSITAYSKILSENYLEYLGNKINLNIGMRYSEDEDKTLIYIATPIIKLDY</sequence>
<dbReference type="InterPro" id="IPR014794">
    <property type="entry name" value="DUF1779"/>
</dbReference>
<evidence type="ECO:0000313" key="1">
    <source>
        <dbReference type="EMBL" id="MPM31804.1"/>
    </source>
</evidence>
<dbReference type="Gene3D" id="3.30.360.40">
    <property type="entry name" value="YwmB-like"/>
    <property type="match status" value="1"/>
</dbReference>
<proteinExistence type="predicted"/>
<protein>
    <submittedName>
        <fullName evidence="1">Uncharacterized protein</fullName>
    </submittedName>
</protein>